<name>A0A0A9AFX0_ARUDO</name>
<proteinExistence type="predicted"/>
<protein>
    <submittedName>
        <fullName evidence="1">Vacuolar protein sorting protein 25</fullName>
    </submittedName>
</protein>
<sequence>MAKRSLNLWIGEQGKIFFQGDYMYLLTSAVIKYEIFP</sequence>
<dbReference type="AlphaFoldDB" id="A0A0A9AFX0"/>
<evidence type="ECO:0000313" key="1">
    <source>
        <dbReference type="EMBL" id="JAD45987.1"/>
    </source>
</evidence>
<reference evidence="1" key="2">
    <citation type="journal article" date="2015" name="Data Brief">
        <title>Shoot transcriptome of the giant reed, Arundo donax.</title>
        <authorList>
            <person name="Barrero R.A."/>
            <person name="Guerrero F.D."/>
            <person name="Moolhuijzen P."/>
            <person name="Goolsby J.A."/>
            <person name="Tidwell J."/>
            <person name="Bellgard S.E."/>
            <person name="Bellgard M.I."/>
        </authorList>
    </citation>
    <scope>NUCLEOTIDE SEQUENCE</scope>
    <source>
        <tissue evidence="1">Shoot tissue taken approximately 20 cm above the soil surface</tissue>
    </source>
</reference>
<organism evidence="1">
    <name type="scientific">Arundo donax</name>
    <name type="common">Giant reed</name>
    <name type="synonym">Donax arundinaceus</name>
    <dbReference type="NCBI Taxonomy" id="35708"/>
    <lineage>
        <taxon>Eukaryota</taxon>
        <taxon>Viridiplantae</taxon>
        <taxon>Streptophyta</taxon>
        <taxon>Embryophyta</taxon>
        <taxon>Tracheophyta</taxon>
        <taxon>Spermatophyta</taxon>
        <taxon>Magnoliopsida</taxon>
        <taxon>Liliopsida</taxon>
        <taxon>Poales</taxon>
        <taxon>Poaceae</taxon>
        <taxon>PACMAD clade</taxon>
        <taxon>Arundinoideae</taxon>
        <taxon>Arundineae</taxon>
        <taxon>Arundo</taxon>
    </lineage>
</organism>
<accession>A0A0A9AFX0</accession>
<dbReference type="EMBL" id="GBRH01251908">
    <property type="protein sequence ID" value="JAD45987.1"/>
    <property type="molecule type" value="Transcribed_RNA"/>
</dbReference>
<reference evidence="1" key="1">
    <citation type="submission" date="2014-09" db="EMBL/GenBank/DDBJ databases">
        <authorList>
            <person name="Magalhaes I.L.F."/>
            <person name="Oliveira U."/>
            <person name="Santos F.R."/>
            <person name="Vidigal T.H.D.A."/>
            <person name="Brescovit A.D."/>
            <person name="Santos A.J."/>
        </authorList>
    </citation>
    <scope>NUCLEOTIDE SEQUENCE</scope>
    <source>
        <tissue evidence="1">Shoot tissue taken approximately 20 cm above the soil surface</tissue>
    </source>
</reference>